<dbReference type="GO" id="GO:0140359">
    <property type="term" value="F:ABC-type transporter activity"/>
    <property type="evidence" value="ECO:0007669"/>
    <property type="project" value="InterPro"/>
</dbReference>
<dbReference type="PROSITE" id="PS00211">
    <property type="entry name" value="ABC_TRANSPORTER_1"/>
    <property type="match status" value="1"/>
</dbReference>
<feature type="domain" description="ABC transmembrane type-1" evidence="10">
    <location>
        <begin position="33"/>
        <end position="322"/>
    </location>
</feature>
<dbReference type="PROSITE" id="PS50893">
    <property type="entry name" value="ABC_TRANSPORTER_2"/>
    <property type="match status" value="1"/>
</dbReference>
<dbReference type="GO" id="GO:0005886">
    <property type="term" value="C:plasma membrane"/>
    <property type="evidence" value="ECO:0007669"/>
    <property type="project" value="UniProtKB-SubCell"/>
</dbReference>
<dbReference type="SMART" id="SM00382">
    <property type="entry name" value="AAA"/>
    <property type="match status" value="1"/>
</dbReference>
<protein>
    <submittedName>
        <fullName evidence="11">ABC transporter ATP-binding protein</fullName>
    </submittedName>
</protein>
<gene>
    <name evidence="11" type="ORF">GCM10008066_05220</name>
</gene>
<keyword evidence="7 8" id="KW-0472">Membrane</keyword>
<feature type="domain" description="ABC transporter" evidence="9">
    <location>
        <begin position="355"/>
        <end position="576"/>
    </location>
</feature>
<evidence type="ECO:0000313" key="12">
    <source>
        <dbReference type="Proteomes" id="UP000642180"/>
    </source>
</evidence>
<dbReference type="Pfam" id="PF00005">
    <property type="entry name" value="ABC_tran"/>
    <property type="match status" value="1"/>
</dbReference>
<comment type="caution">
    <text evidence="11">The sequence shown here is derived from an EMBL/GenBank/DDBJ whole genome shotgun (WGS) entry which is preliminary data.</text>
</comment>
<dbReference type="PANTHER" id="PTHR24221">
    <property type="entry name" value="ATP-BINDING CASSETTE SUB-FAMILY B"/>
    <property type="match status" value="1"/>
</dbReference>
<evidence type="ECO:0000259" key="9">
    <source>
        <dbReference type="PROSITE" id="PS50893"/>
    </source>
</evidence>
<dbReference type="Gene3D" id="3.40.50.300">
    <property type="entry name" value="P-loop containing nucleotide triphosphate hydrolases"/>
    <property type="match status" value="1"/>
</dbReference>
<keyword evidence="4" id="KW-0547">Nucleotide-binding</keyword>
<evidence type="ECO:0000256" key="7">
    <source>
        <dbReference type="ARBA" id="ARBA00023136"/>
    </source>
</evidence>
<dbReference type="PROSITE" id="PS50929">
    <property type="entry name" value="ABC_TM1F"/>
    <property type="match status" value="1"/>
</dbReference>
<evidence type="ECO:0000256" key="8">
    <source>
        <dbReference type="SAM" id="Phobius"/>
    </source>
</evidence>
<evidence type="ECO:0000256" key="1">
    <source>
        <dbReference type="ARBA" id="ARBA00004651"/>
    </source>
</evidence>
<dbReference type="InterPro" id="IPR011527">
    <property type="entry name" value="ABC1_TM_dom"/>
</dbReference>
<comment type="subcellular location">
    <subcellularLocation>
        <location evidence="1">Cell membrane</location>
        <topology evidence="1">Multi-pass membrane protein</topology>
    </subcellularLocation>
</comment>
<dbReference type="GO" id="GO:0005524">
    <property type="term" value="F:ATP binding"/>
    <property type="evidence" value="ECO:0007669"/>
    <property type="project" value="UniProtKB-KW"/>
</dbReference>
<proteinExistence type="predicted"/>
<accession>A0A8J3AQ72</accession>
<keyword evidence="5 11" id="KW-0067">ATP-binding</keyword>
<dbReference type="PANTHER" id="PTHR24221:SF653">
    <property type="entry name" value="TRANSPORT ATP-BINDING PROTEIN CYDC"/>
    <property type="match status" value="1"/>
</dbReference>
<dbReference type="InterPro" id="IPR027417">
    <property type="entry name" value="P-loop_NTPase"/>
</dbReference>
<feature type="transmembrane region" description="Helical" evidence="8">
    <location>
        <begin position="32"/>
        <end position="57"/>
    </location>
</feature>
<dbReference type="InterPro" id="IPR017871">
    <property type="entry name" value="ABC_transporter-like_CS"/>
</dbReference>
<evidence type="ECO:0000256" key="6">
    <source>
        <dbReference type="ARBA" id="ARBA00022989"/>
    </source>
</evidence>
<dbReference type="GO" id="GO:0016887">
    <property type="term" value="F:ATP hydrolysis activity"/>
    <property type="evidence" value="ECO:0007669"/>
    <property type="project" value="InterPro"/>
</dbReference>
<evidence type="ECO:0000313" key="11">
    <source>
        <dbReference type="EMBL" id="GGI16689.1"/>
    </source>
</evidence>
<dbReference type="InterPro" id="IPR003439">
    <property type="entry name" value="ABC_transporter-like_ATP-bd"/>
</dbReference>
<dbReference type="InterPro" id="IPR036640">
    <property type="entry name" value="ABC1_TM_sf"/>
</dbReference>
<evidence type="ECO:0000256" key="4">
    <source>
        <dbReference type="ARBA" id="ARBA00022741"/>
    </source>
</evidence>
<dbReference type="InterPro" id="IPR039421">
    <property type="entry name" value="Type_1_exporter"/>
</dbReference>
<dbReference type="Proteomes" id="UP000642180">
    <property type="component" value="Unassembled WGS sequence"/>
</dbReference>
<dbReference type="EMBL" id="BMDI01000001">
    <property type="protein sequence ID" value="GGI16689.1"/>
    <property type="molecule type" value="Genomic_DNA"/>
</dbReference>
<evidence type="ECO:0000256" key="3">
    <source>
        <dbReference type="ARBA" id="ARBA00022692"/>
    </source>
</evidence>
<dbReference type="RefSeq" id="WP_229726187.1">
    <property type="nucleotide sequence ID" value="NZ_BMDI01000001.1"/>
</dbReference>
<keyword evidence="2" id="KW-1003">Cell membrane</keyword>
<feature type="transmembrane region" description="Helical" evidence="8">
    <location>
        <begin position="63"/>
        <end position="86"/>
    </location>
</feature>
<evidence type="ECO:0000259" key="10">
    <source>
        <dbReference type="PROSITE" id="PS50929"/>
    </source>
</evidence>
<dbReference type="GO" id="GO:0034040">
    <property type="term" value="F:ATPase-coupled lipid transmembrane transporter activity"/>
    <property type="evidence" value="ECO:0007669"/>
    <property type="project" value="TreeGrafter"/>
</dbReference>
<organism evidence="11 12">
    <name type="scientific">Oxalicibacterium faecigallinarum</name>
    <dbReference type="NCBI Taxonomy" id="573741"/>
    <lineage>
        <taxon>Bacteria</taxon>
        <taxon>Pseudomonadati</taxon>
        <taxon>Pseudomonadota</taxon>
        <taxon>Betaproteobacteria</taxon>
        <taxon>Burkholderiales</taxon>
        <taxon>Oxalobacteraceae</taxon>
        <taxon>Oxalicibacterium</taxon>
    </lineage>
</organism>
<evidence type="ECO:0000256" key="5">
    <source>
        <dbReference type="ARBA" id="ARBA00022840"/>
    </source>
</evidence>
<sequence length="579" mass="62891">MNINTGTLGWIRTLQELRAVLHLFATEHRKQAWLGAGVAALTVLSGMALLGLSGWFITATAIAGLNVALAFAFDVFMPSAGIRLLAMGRTGLRYAERLVTHDTTLSVLARLRVRLFRGWAQPQAARRLLARPAQILFRLTTDIDALDSVYLRIMVPMLSAMVAAVVTGIALAFIQPWLGLAITVWLLVSGLGIAVVVAWRARHIARLRYHALEALRARSIDLVSGQGELLMHGQLQMQCEKLRAADARIAEADDALNHLESLSGMAYVIAGAAMLCGTLLTVAALVEQGNIDTPVAALALLLVLTATEPFAALRRGSLEWGRTLLAAKRLANRIDQPLDQLLALPPSDSRLAIDLREVDVHPDDSEGVHRPYLQHLSLSIQIGERVALIGHSGAGKSTLMALIAGELSALRGQRAVVPHTMLNQRTELFQDSVRDNLLLADPHADDPLLWRVLAVAGLAETVAAMPQGLHSRLGEGGFGLSGGQARRLALARVLLRDVPLWLLDEPTEGLDQRTAKDVLTRLQQALAENKSRTILMATHVRREAELADRIVRMHRGVIVADVRRGDPLFDALLASLRSD</sequence>
<keyword evidence="6 8" id="KW-1133">Transmembrane helix</keyword>
<dbReference type="Gene3D" id="1.20.1560.10">
    <property type="entry name" value="ABC transporter type 1, transmembrane domain"/>
    <property type="match status" value="1"/>
</dbReference>
<feature type="transmembrane region" description="Helical" evidence="8">
    <location>
        <begin position="153"/>
        <end position="174"/>
    </location>
</feature>
<dbReference type="SUPFAM" id="SSF52540">
    <property type="entry name" value="P-loop containing nucleoside triphosphate hydrolases"/>
    <property type="match status" value="1"/>
</dbReference>
<feature type="transmembrane region" description="Helical" evidence="8">
    <location>
        <begin position="180"/>
        <end position="199"/>
    </location>
</feature>
<keyword evidence="3 8" id="KW-0812">Transmembrane</keyword>
<dbReference type="AlphaFoldDB" id="A0A8J3AQ72"/>
<evidence type="ECO:0000256" key="2">
    <source>
        <dbReference type="ARBA" id="ARBA00022475"/>
    </source>
</evidence>
<name>A0A8J3AQ72_9BURK</name>
<reference evidence="12" key="1">
    <citation type="journal article" date="2019" name="Int. J. Syst. Evol. Microbiol.">
        <title>The Global Catalogue of Microorganisms (GCM) 10K type strain sequencing project: providing services to taxonomists for standard genome sequencing and annotation.</title>
        <authorList>
            <consortium name="The Broad Institute Genomics Platform"/>
            <consortium name="The Broad Institute Genome Sequencing Center for Infectious Disease"/>
            <person name="Wu L."/>
            <person name="Ma J."/>
        </authorList>
    </citation>
    <scope>NUCLEOTIDE SEQUENCE [LARGE SCALE GENOMIC DNA]</scope>
    <source>
        <strain evidence="12">CCM 2767</strain>
    </source>
</reference>
<dbReference type="InterPro" id="IPR003593">
    <property type="entry name" value="AAA+_ATPase"/>
</dbReference>
<keyword evidence="12" id="KW-1185">Reference proteome</keyword>
<dbReference type="SUPFAM" id="SSF90123">
    <property type="entry name" value="ABC transporter transmembrane region"/>
    <property type="match status" value="1"/>
</dbReference>
<feature type="transmembrane region" description="Helical" evidence="8">
    <location>
        <begin position="265"/>
        <end position="285"/>
    </location>
</feature>